<dbReference type="AlphaFoldDB" id="A0ABD0Q497"/>
<keyword evidence="3" id="KW-1185">Reference proteome</keyword>
<feature type="compositionally biased region" description="Basic and acidic residues" evidence="1">
    <location>
        <begin position="15"/>
        <end position="28"/>
    </location>
</feature>
<gene>
    <name evidence="2" type="ORF">M9458_023296</name>
</gene>
<evidence type="ECO:0000256" key="1">
    <source>
        <dbReference type="SAM" id="MobiDB-lite"/>
    </source>
</evidence>
<dbReference type="EMBL" id="JAMKFB020000011">
    <property type="protein sequence ID" value="KAL0180890.1"/>
    <property type="molecule type" value="Genomic_DNA"/>
</dbReference>
<proteinExistence type="predicted"/>
<protein>
    <submittedName>
        <fullName evidence="2">Uncharacterized protein</fullName>
    </submittedName>
</protein>
<dbReference type="Gene3D" id="3.30.200.20">
    <property type="entry name" value="Phosphorylase Kinase, domain 1"/>
    <property type="match status" value="1"/>
</dbReference>
<evidence type="ECO:0000313" key="2">
    <source>
        <dbReference type="EMBL" id="KAL0180890.1"/>
    </source>
</evidence>
<evidence type="ECO:0000313" key="3">
    <source>
        <dbReference type="Proteomes" id="UP001529510"/>
    </source>
</evidence>
<sequence length="92" mass="10081">MLQNGKSQTDNAEAPEPKPEAQNEKTETSENAASQPENESTDTDSTQFPLPVYPKLEIKRHAVTDDYKVSSQVLGLGVNGKVVECYNKKTGQ</sequence>
<feature type="non-terminal residue" evidence="2">
    <location>
        <position position="92"/>
    </location>
</feature>
<feature type="compositionally biased region" description="Polar residues" evidence="1">
    <location>
        <begin position="1"/>
        <end position="11"/>
    </location>
</feature>
<comment type="caution">
    <text evidence="2">The sequence shown here is derived from an EMBL/GenBank/DDBJ whole genome shotgun (WGS) entry which is preliminary data.</text>
</comment>
<feature type="compositionally biased region" description="Polar residues" evidence="1">
    <location>
        <begin position="29"/>
        <end position="48"/>
    </location>
</feature>
<organism evidence="2 3">
    <name type="scientific">Cirrhinus mrigala</name>
    <name type="common">Mrigala</name>
    <dbReference type="NCBI Taxonomy" id="683832"/>
    <lineage>
        <taxon>Eukaryota</taxon>
        <taxon>Metazoa</taxon>
        <taxon>Chordata</taxon>
        <taxon>Craniata</taxon>
        <taxon>Vertebrata</taxon>
        <taxon>Euteleostomi</taxon>
        <taxon>Actinopterygii</taxon>
        <taxon>Neopterygii</taxon>
        <taxon>Teleostei</taxon>
        <taxon>Ostariophysi</taxon>
        <taxon>Cypriniformes</taxon>
        <taxon>Cyprinidae</taxon>
        <taxon>Labeoninae</taxon>
        <taxon>Labeonini</taxon>
        <taxon>Cirrhinus</taxon>
    </lineage>
</organism>
<accession>A0ABD0Q497</accession>
<feature type="region of interest" description="Disordered" evidence="1">
    <location>
        <begin position="1"/>
        <end position="50"/>
    </location>
</feature>
<name>A0ABD0Q497_CIRMR</name>
<dbReference type="Proteomes" id="UP001529510">
    <property type="component" value="Unassembled WGS sequence"/>
</dbReference>
<reference evidence="2 3" key="1">
    <citation type="submission" date="2024-05" db="EMBL/GenBank/DDBJ databases">
        <title>Genome sequencing and assembly of Indian major carp, Cirrhinus mrigala (Hamilton, 1822).</title>
        <authorList>
            <person name="Mohindra V."/>
            <person name="Chowdhury L.M."/>
            <person name="Lal K."/>
            <person name="Jena J.K."/>
        </authorList>
    </citation>
    <scope>NUCLEOTIDE SEQUENCE [LARGE SCALE GENOMIC DNA]</scope>
    <source>
        <strain evidence="2">CM1030</strain>
        <tissue evidence="2">Blood</tissue>
    </source>
</reference>